<dbReference type="GO" id="GO:0005634">
    <property type="term" value="C:nucleus"/>
    <property type="evidence" value="ECO:0007669"/>
    <property type="project" value="UniProtKB-SubCell"/>
</dbReference>
<feature type="domain" description="HMG box" evidence="7">
    <location>
        <begin position="322"/>
        <end position="390"/>
    </location>
</feature>
<evidence type="ECO:0000256" key="3">
    <source>
        <dbReference type="ARBA" id="ARBA00023242"/>
    </source>
</evidence>
<evidence type="ECO:0000256" key="1">
    <source>
        <dbReference type="ARBA" id="ARBA00004123"/>
    </source>
</evidence>
<dbReference type="InterPro" id="IPR051762">
    <property type="entry name" value="UBF1"/>
</dbReference>
<reference evidence="8 9" key="1">
    <citation type="journal article" date="2016" name="Nat. Commun.">
        <title>Extremotolerant tardigrade genome and improved radiotolerance of human cultured cells by tardigrade-unique protein.</title>
        <authorList>
            <person name="Hashimoto T."/>
            <person name="Horikawa D.D."/>
            <person name="Saito Y."/>
            <person name="Kuwahara H."/>
            <person name="Kozuka-Hata H."/>
            <person name="Shin-I T."/>
            <person name="Minakuchi Y."/>
            <person name="Ohishi K."/>
            <person name="Motoyama A."/>
            <person name="Aizu T."/>
            <person name="Enomoto A."/>
            <person name="Kondo K."/>
            <person name="Tanaka S."/>
            <person name="Hara Y."/>
            <person name="Koshikawa S."/>
            <person name="Sagara H."/>
            <person name="Miura T."/>
            <person name="Yokobori S."/>
            <person name="Miyagawa K."/>
            <person name="Suzuki Y."/>
            <person name="Kubo T."/>
            <person name="Oyama M."/>
            <person name="Kohara Y."/>
            <person name="Fujiyama A."/>
            <person name="Arakawa K."/>
            <person name="Katayama T."/>
            <person name="Toyoda A."/>
            <person name="Kunieda T."/>
        </authorList>
    </citation>
    <scope>NUCLEOTIDE SEQUENCE [LARGE SCALE GENOMIC DNA]</scope>
    <source>
        <strain evidence="8 9">YOKOZUNA-1</strain>
    </source>
</reference>
<evidence type="ECO:0000313" key="9">
    <source>
        <dbReference type="Proteomes" id="UP000186922"/>
    </source>
</evidence>
<keyword evidence="2 4" id="KW-0238">DNA-binding</keyword>
<protein>
    <recommendedName>
        <fullName evidence="7">HMG box domain-containing protein</fullName>
    </recommendedName>
</protein>
<keyword evidence="9" id="KW-1185">Reference proteome</keyword>
<feature type="DNA-binding region" description="HMG box" evidence="4">
    <location>
        <begin position="225"/>
        <end position="290"/>
    </location>
</feature>
<feature type="domain" description="HMG box" evidence="7">
    <location>
        <begin position="124"/>
        <end position="192"/>
    </location>
</feature>
<dbReference type="Proteomes" id="UP000186922">
    <property type="component" value="Unassembled WGS sequence"/>
</dbReference>
<dbReference type="PANTHER" id="PTHR46318">
    <property type="entry name" value="UPSTREAM BINDING TRANSCRIPTION FACTOR"/>
    <property type="match status" value="1"/>
</dbReference>
<feature type="region of interest" description="Disordered" evidence="6">
    <location>
        <begin position="199"/>
        <end position="233"/>
    </location>
</feature>
<evidence type="ECO:0000256" key="5">
    <source>
        <dbReference type="SAM" id="Coils"/>
    </source>
</evidence>
<evidence type="ECO:0000256" key="6">
    <source>
        <dbReference type="SAM" id="MobiDB-lite"/>
    </source>
</evidence>
<evidence type="ECO:0000256" key="4">
    <source>
        <dbReference type="PROSITE-ProRule" id="PRU00267"/>
    </source>
</evidence>
<evidence type="ECO:0000259" key="7">
    <source>
        <dbReference type="PROSITE" id="PS50118"/>
    </source>
</evidence>
<dbReference type="SMART" id="SM00398">
    <property type="entry name" value="HMG"/>
    <property type="match status" value="3"/>
</dbReference>
<feature type="region of interest" description="Disordered" evidence="6">
    <location>
        <begin position="1"/>
        <end position="23"/>
    </location>
</feature>
<evidence type="ECO:0000313" key="8">
    <source>
        <dbReference type="EMBL" id="GAV07461.1"/>
    </source>
</evidence>
<keyword evidence="3 4" id="KW-0539">Nucleus</keyword>
<sequence length="498" mass="57966">MPQTKQKVKLEEKNQKMVNGTAESAEERQILDWSLSDVKELLSKMQAALPRNDRVSFAKRVTKLKWEEITAGEHSAEECRAQWDKIVKNVRTFRNLSEILQDAMTWVNDPQSSVIPKETFPDYPKMPLAQFMKYKNKIYGKLKAKYPELDVAGLNQKIRKRFEKLSEEEKNQMNEEYKAEMDEYHRQLEIFRKNHPEYAVQPKGSKGHGNVNGKRTRGPRKLRGPDLPKTPFDMYFQSRATDVEPETDTKALKETLKAKWDGMSDKRKTKYIEQAIADQKRYKEELAKFSEEHPEFVVKRLKPRVTKADNKVLSETYGRPKMPAGQNGYSTFCAEYHQQHGNEPRAEGNKSWMKDAADAWKALSNEEKSEYQTRIKKEWEDYRAECEEYLSNVPEERREEERAILKCEPPSNNSNRNSKRKRNASLGSPTSESGKKTPKKGPSGRAIFMLDNETKFQEENPEADPNQLKKLMHKAYDKLSVGDQAIFEERAHRLSFLG</sequence>
<dbReference type="CDD" id="cd21999">
    <property type="entry name" value="HMG-box_UBF1_rpt2"/>
    <property type="match status" value="1"/>
</dbReference>
<dbReference type="PANTHER" id="PTHR46318:SF3">
    <property type="entry name" value="UPSTREAM BINDING TRANSCRIPTION FACTOR"/>
    <property type="match status" value="1"/>
</dbReference>
<evidence type="ECO:0000256" key="2">
    <source>
        <dbReference type="ARBA" id="ARBA00023125"/>
    </source>
</evidence>
<feature type="DNA-binding region" description="HMG box" evidence="4">
    <location>
        <begin position="124"/>
        <end position="192"/>
    </location>
</feature>
<accession>A0A1D1W218</accession>
<dbReference type="Pfam" id="PF00505">
    <property type="entry name" value="HMG_box"/>
    <property type="match status" value="2"/>
</dbReference>
<dbReference type="SUPFAM" id="SSF47095">
    <property type="entry name" value="HMG-box"/>
    <property type="match status" value="4"/>
</dbReference>
<proteinExistence type="predicted"/>
<comment type="subcellular location">
    <subcellularLocation>
        <location evidence="1">Nucleus</location>
    </subcellularLocation>
</comment>
<dbReference type="Gene3D" id="1.10.30.10">
    <property type="entry name" value="High mobility group box domain"/>
    <property type="match status" value="3"/>
</dbReference>
<dbReference type="OrthoDB" id="498543at2759"/>
<dbReference type="InterPro" id="IPR009071">
    <property type="entry name" value="HMG_box_dom"/>
</dbReference>
<dbReference type="GO" id="GO:0003677">
    <property type="term" value="F:DNA binding"/>
    <property type="evidence" value="ECO:0007669"/>
    <property type="project" value="UniProtKB-UniRule"/>
</dbReference>
<feature type="DNA-binding region" description="HMG box" evidence="4">
    <location>
        <begin position="322"/>
        <end position="390"/>
    </location>
</feature>
<name>A0A1D1W218_RAMVA</name>
<organism evidence="8 9">
    <name type="scientific">Ramazzottius varieornatus</name>
    <name type="common">Water bear</name>
    <name type="synonym">Tardigrade</name>
    <dbReference type="NCBI Taxonomy" id="947166"/>
    <lineage>
        <taxon>Eukaryota</taxon>
        <taxon>Metazoa</taxon>
        <taxon>Ecdysozoa</taxon>
        <taxon>Tardigrada</taxon>
        <taxon>Eutardigrada</taxon>
        <taxon>Parachela</taxon>
        <taxon>Hypsibioidea</taxon>
        <taxon>Ramazzottiidae</taxon>
        <taxon>Ramazzottius</taxon>
    </lineage>
</organism>
<dbReference type="STRING" id="947166.A0A1D1W218"/>
<dbReference type="AlphaFoldDB" id="A0A1D1W218"/>
<feature type="region of interest" description="Disordered" evidence="6">
    <location>
        <begin position="402"/>
        <end position="445"/>
    </location>
</feature>
<feature type="coiled-coil region" evidence="5">
    <location>
        <begin position="155"/>
        <end position="194"/>
    </location>
</feature>
<dbReference type="PROSITE" id="PS50118">
    <property type="entry name" value="HMG_BOX_2"/>
    <property type="match status" value="3"/>
</dbReference>
<feature type="domain" description="HMG box" evidence="7">
    <location>
        <begin position="225"/>
        <end position="290"/>
    </location>
</feature>
<gene>
    <name evidence="8" type="primary">RvY_17291-1</name>
    <name evidence="8" type="synonym">RvY_17291.1</name>
    <name evidence="8" type="ORF">RvY_17291</name>
</gene>
<dbReference type="InterPro" id="IPR036910">
    <property type="entry name" value="HMG_box_dom_sf"/>
</dbReference>
<comment type="caution">
    <text evidence="8">The sequence shown here is derived from an EMBL/GenBank/DDBJ whole genome shotgun (WGS) entry which is preliminary data.</text>
</comment>
<keyword evidence="5" id="KW-0175">Coiled coil</keyword>
<dbReference type="EMBL" id="BDGG01000015">
    <property type="protein sequence ID" value="GAV07461.1"/>
    <property type="molecule type" value="Genomic_DNA"/>
</dbReference>